<name>A0A224YI81_9ACAR</name>
<feature type="chain" id="PRO_5012262623" evidence="1">
    <location>
        <begin position="20"/>
        <end position="133"/>
    </location>
</feature>
<dbReference type="EMBL" id="GFPF01004303">
    <property type="protein sequence ID" value="MAA15449.1"/>
    <property type="molecule type" value="Transcribed_RNA"/>
</dbReference>
<dbReference type="InterPro" id="IPR012674">
    <property type="entry name" value="Calycin"/>
</dbReference>
<dbReference type="Gene3D" id="2.40.128.20">
    <property type="match status" value="1"/>
</dbReference>
<organism evidence="2">
    <name type="scientific">Rhipicephalus zambeziensis</name>
    <dbReference type="NCBI Taxonomy" id="60191"/>
    <lineage>
        <taxon>Eukaryota</taxon>
        <taxon>Metazoa</taxon>
        <taxon>Ecdysozoa</taxon>
        <taxon>Arthropoda</taxon>
        <taxon>Chelicerata</taxon>
        <taxon>Arachnida</taxon>
        <taxon>Acari</taxon>
        <taxon>Parasitiformes</taxon>
        <taxon>Ixodida</taxon>
        <taxon>Ixodoidea</taxon>
        <taxon>Ixodidae</taxon>
        <taxon>Rhipicephalinae</taxon>
        <taxon>Rhipicephalus</taxon>
        <taxon>Rhipicephalus</taxon>
    </lineage>
</organism>
<accession>A0A224YI81</accession>
<feature type="signal peptide" evidence="1">
    <location>
        <begin position="1"/>
        <end position="19"/>
    </location>
</feature>
<evidence type="ECO:0000313" key="2">
    <source>
        <dbReference type="EMBL" id="MAA15449.1"/>
    </source>
</evidence>
<keyword evidence="1" id="KW-0732">Signal</keyword>
<sequence length="133" mass="15371">MRRCVSVILFTCIFIFTSSYSHWTAVDSQYCPVMNTSGIRCVNRTLNSTLCTKEETMEGQLARYTKVQPQYVLLSYNWDSFVLSEPLKSVEEQPLCSLWAKEPYKKAVPMSTYNYFLRLCKDPKNASYPASCE</sequence>
<dbReference type="AlphaFoldDB" id="A0A224YI81"/>
<proteinExistence type="predicted"/>
<reference evidence="2" key="1">
    <citation type="journal article" date="2017" name="Parasit. Vectors">
        <title>Sialotranscriptomics of Rhipicephalus zambeziensis reveals intricate expression profiles of secretory proteins and suggests tight temporal transcriptional regulation during blood-feeding.</title>
        <authorList>
            <person name="de Castro M.H."/>
            <person name="de Klerk D."/>
            <person name="Pienaar R."/>
            <person name="Rees D.J.G."/>
            <person name="Mans B.J."/>
        </authorList>
    </citation>
    <scope>NUCLEOTIDE SEQUENCE</scope>
    <source>
        <tissue evidence="2">Salivary glands</tissue>
    </source>
</reference>
<evidence type="ECO:0000256" key="1">
    <source>
        <dbReference type="SAM" id="SignalP"/>
    </source>
</evidence>
<protein>
    <submittedName>
        <fullName evidence="2">Lipocalin</fullName>
    </submittedName>
</protein>